<reference evidence="10" key="1">
    <citation type="submission" date="2020-07" db="EMBL/GenBank/DDBJ databases">
        <title>Vallitalea pronyensis genome.</title>
        <authorList>
            <person name="Postec A."/>
        </authorList>
    </citation>
    <scope>NUCLEOTIDE SEQUENCE</scope>
    <source>
        <strain evidence="10">FatNI3</strain>
    </source>
</reference>
<dbReference type="PRINTS" id="PR00100">
    <property type="entry name" value="AOTCASE"/>
</dbReference>
<dbReference type="Gene3D" id="3.40.50.1370">
    <property type="entry name" value="Aspartate/ornithine carbamoyltransferase"/>
    <property type="match status" value="2"/>
</dbReference>
<dbReference type="GO" id="GO:0016597">
    <property type="term" value="F:amino acid binding"/>
    <property type="evidence" value="ECO:0007669"/>
    <property type="project" value="InterPro"/>
</dbReference>
<evidence type="ECO:0000313" key="11">
    <source>
        <dbReference type="Proteomes" id="UP000683246"/>
    </source>
</evidence>
<comment type="function">
    <text evidence="5 7">Catalyzes the condensation of carbamoyl phosphate and aspartate to form carbamoyl aspartate and inorganic phosphate, the committed step in the de novo pyrimidine nucleotide biosynthesis pathway.</text>
</comment>
<evidence type="ECO:0000256" key="2">
    <source>
        <dbReference type="ARBA" id="ARBA00008896"/>
    </source>
</evidence>
<feature type="binding site" evidence="7">
    <location>
        <position position="108"/>
    </location>
    <ligand>
        <name>carbamoyl phosphate</name>
        <dbReference type="ChEBI" id="CHEBI:58228"/>
    </ligand>
</feature>
<dbReference type="NCBIfam" id="TIGR00670">
    <property type="entry name" value="asp_carb_tr"/>
    <property type="match status" value="1"/>
</dbReference>
<dbReference type="Pfam" id="PF02729">
    <property type="entry name" value="OTCace_N"/>
    <property type="match status" value="1"/>
</dbReference>
<evidence type="ECO:0000259" key="9">
    <source>
        <dbReference type="Pfam" id="PF02729"/>
    </source>
</evidence>
<feature type="domain" description="Aspartate/ornithine carbamoyltransferase Asp/Orn-binding" evidence="8">
    <location>
        <begin position="155"/>
        <end position="300"/>
    </location>
</feature>
<dbReference type="GO" id="GO:0044205">
    <property type="term" value="P:'de novo' UMP biosynthetic process"/>
    <property type="evidence" value="ECO:0007669"/>
    <property type="project" value="UniProtKB-UniRule"/>
</dbReference>
<accession>A0A8J8MKL8</accession>
<evidence type="ECO:0000256" key="5">
    <source>
        <dbReference type="ARBA" id="ARBA00043884"/>
    </source>
</evidence>
<dbReference type="AlphaFoldDB" id="A0A8J8MKL8"/>
<dbReference type="Pfam" id="PF00185">
    <property type="entry name" value="OTCace"/>
    <property type="match status" value="1"/>
</dbReference>
<dbReference type="NCBIfam" id="NF002032">
    <property type="entry name" value="PRK00856.1"/>
    <property type="match status" value="1"/>
</dbReference>
<evidence type="ECO:0000313" key="10">
    <source>
        <dbReference type="EMBL" id="QUI23400.1"/>
    </source>
</evidence>
<dbReference type="GO" id="GO:0004070">
    <property type="term" value="F:aspartate carbamoyltransferase activity"/>
    <property type="evidence" value="ECO:0007669"/>
    <property type="project" value="UniProtKB-UniRule"/>
</dbReference>
<evidence type="ECO:0000256" key="3">
    <source>
        <dbReference type="ARBA" id="ARBA00022679"/>
    </source>
</evidence>
<dbReference type="SUPFAM" id="SSF53671">
    <property type="entry name" value="Aspartate/ornithine carbamoyltransferase"/>
    <property type="match status" value="1"/>
</dbReference>
<dbReference type="PANTHER" id="PTHR45753:SF6">
    <property type="entry name" value="ASPARTATE CARBAMOYLTRANSFERASE"/>
    <property type="match status" value="1"/>
</dbReference>
<dbReference type="EC" id="2.1.3.2" evidence="7"/>
<dbReference type="UniPathway" id="UPA00070">
    <property type="reaction ID" value="UER00116"/>
</dbReference>
<comment type="subunit">
    <text evidence="7">Heterododecamer (2C3:3R2) of six catalytic PyrB chains organized as two trimers (C3), and six regulatory PyrI chains organized as three dimers (R2).</text>
</comment>
<dbReference type="GO" id="GO:0006520">
    <property type="term" value="P:amino acid metabolic process"/>
    <property type="evidence" value="ECO:0007669"/>
    <property type="project" value="InterPro"/>
</dbReference>
<gene>
    <name evidence="7" type="primary">pyrB</name>
    <name evidence="10" type="ORF">HZI73_14380</name>
</gene>
<sequence>MLFNRKHFLDLKSLSCDEIYYILNSAQKMKCTLASKKYNTTPFLKGKTVATLFYEEHSRSKLSFELAAQNLSAKVIHLTTSKEFTRGESLKDLGRSVDQMGADFIVIRHPMSGGPHYLTKYVQASIINAGDGRNENPSQSLVDLLSVYEQKNHFEGLKVAIIGDIMHNRVARSNIWGLTKLGAKVAIAGPPTLLPSKIGNFVEVHNTITEAIIDADVIMTLKIQSERQEANLLPSINEYMRLFKLDNNRLKYAKDDVIVMHPGPINRGIEISSEVIDGDKSVINMQQMNGVAVRMALFHLLSKGGLNYDV</sequence>
<keyword evidence="11" id="KW-1185">Reference proteome</keyword>
<dbReference type="GO" id="GO:0005829">
    <property type="term" value="C:cytosol"/>
    <property type="evidence" value="ECO:0007669"/>
    <property type="project" value="TreeGrafter"/>
</dbReference>
<comment type="catalytic activity">
    <reaction evidence="6 7">
        <text>carbamoyl phosphate + L-aspartate = N-carbamoyl-L-aspartate + phosphate + H(+)</text>
        <dbReference type="Rhea" id="RHEA:20013"/>
        <dbReference type="ChEBI" id="CHEBI:15378"/>
        <dbReference type="ChEBI" id="CHEBI:29991"/>
        <dbReference type="ChEBI" id="CHEBI:32814"/>
        <dbReference type="ChEBI" id="CHEBI:43474"/>
        <dbReference type="ChEBI" id="CHEBI:58228"/>
        <dbReference type="EC" id="2.1.3.2"/>
    </reaction>
</comment>
<dbReference type="InterPro" id="IPR036901">
    <property type="entry name" value="Asp/Orn_carbamoylTrfase_sf"/>
</dbReference>
<evidence type="ECO:0000256" key="1">
    <source>
        <dbReference type="ARBA" id="ARBA00004852"/>
    </source>
</evidence>
<dbReference type="InterPro" id="IPR006130">
    <property type="entry name" value="Asp/Orn_carbamoylTrfase"/>
</dbReference>
<comment type="pathway">
    <text evidence="1 7">Pyrimidine metabolism; UMP biosynthesis via de novo pathway; (S)-dihydroorotate from bicarbonate: step 2/3.</text>
</comment>
<feature type="binding site" evidence="7">
    <location>
        <position position="139"/>
    </location>
    <ligand>
        <name>carbamoyl phosphate</name>
        <dbReference type="ChEBI" id="CHEBI:58228"/>
    </ligand>
</feature>
<protein>
    <recommendedName>
        <fullName evidence="7">Aspartate carbamoyltransferase</fullName>
        <ecNumber evidence="7">2.1.3.2</ecNumber>
    </recommendedName>
    <alternativeName>
        <fullName evidence="7">Aspartate transcarbamylase</fullName>
        <shortName evidence="7">ATCase</shortName>
    </alternativeName>
</protein>
<dbReference type="RefSeq" id="WP_212694084.1">
    <property type="nucleotide sequence ID" value="NZ_CP058649.1"/>
</dbReference>
<dbReference type="InterPro" id="IPR006132">
    <property type="entry name" value="Asp/Orn_carbamoyltranf_P-bd"/>
</dbReference>
<evidence type="ECO:0000256" key="6">
    <source>
        <dbReference type="ARBA" id="ARBA00048859"/>
    </source>
</evidence>
<feature type="binding site" evidence="7">
    <location>
        <position position="59"/>
    </location>
    <ligand>
        <name>carbamoyl phosphate</name>
        <dbReference type="ChEBI" id="CHEBI:58228"/>
    </ligand>
</feature>
<dbReference type="PANTHER" id="PTHR45753">
    <property type="entry name" value="ORNITHINE CARBAMOYLTRANSFERASE, MITOCHONDRIAL"/>
    <property type="match status" value="1"/>
</dbReference>
<keyword evidence="3 7" id="KW-0808">Transferase</keyword>
<dbReference type="GO" id="GO:0006207">
    <property type="term" value="P:'de novo' pyrimidine nucleobase biosynthetic process"/>
    <property type="evidence" value="ECO:0007669"/>
    <property type="project" value="InterPro"/>
</dbReference>
<feature type="domain" description="Aspartate/ornithine carbamoyltransferase carbamoyl-P binding" evidence="9">
    <location>
        <begin position="6"/>
        <end position="149"/>
    </location>
</feature>
<dbReference type="HAMAP" id="MF_00001">
    <property type="entry name" value="Asp_carb_tr"/>
    <property type="match status" value="1"/>
</dbReference>
<feature type="binding site" evidence="7">
    <location>
        <position position="169"/>
    </location>
    <ligand>
        <name>L-aspartate</name>
        <dbReference type="ChEBI" id="CHEBI:29991"/>
    </ligand>
</feature>
<evidence type="ECO:0000256" key="4">
    <source>
        <dbReference type="ARBA" id="ARBA00022975"/>
    </source>
</evidence>
<dbReference type="Proteomes" id="UP000683246">
    <property type="component" value="Chromosome"/>
</dbReference>
<dbReference type="EMBL" id="CP058649">
    <property type="protein sequence ID" value="QUI23400.1"/>
    <property type="molecule type" value="Genomic_DNA"/>
</dbReference>
<proteinExistence type="inferred from homology"/>
<evidence type="ECO:0000259" key="8">
    <source>
        <dbReference type="Pfam" id="PF00185"/>
    </source>
</evidence>
<comment type="caution">
    <text evidence="7">Lacks conserved residue(s) required for the propagation of feature annotation.</text>
</comment>
<dbReference type="InterPro" id="IPR002082">
    <property type="entry name" value="Asp_carbamoyltransf"/>
</dbReference>
<evidence type="ECO:0000256" key="7">
    <source>
        <dbReference type="HAMAP-Rule" id="MF_00001"/>
    </source>
</evidence>
<keyword evidence="4 7" id="KW-0665">Pyrimidine biosynthesis</keyword>
<dbReference type="KEGG" id="vpy:HZI73_14380"/>
<name>A0A8J8MKL8_9FIRM</name>
<comment type="similarity">
    <text evidence="2 7">Belongs to the aspartate/ornithine carbamoyltransferase superfamily. ATCase family.</text>
</comment>
<organism evidence="10 11">
    <name type="scientific">Vallitalea pronyensis</name>
    <dbReference type="NCBI Taxonomy" id="1348613"/>
    <lineage>
        <taxon>Bacteria</taxon>
        <taxon>Bacillati</taxon>
        <taxon>Bacillota</taxon>
        <taxon>Clostridia</taxon>
        <taxon>Lachnospirales</taxon>
        <taxon>Vallitaleaceae</taxon>
        <taxon>Vallitalea</taxon>
    </lineage>
</organism>
<dbReference type="InterPro" id="IPR006131">
    <property type="entry name" value="Asp_carbamoyltransf_Asp/Orn-bd"/>
</dbReference>
<feature type="binding site" evidence="7">
    <location>
        <position position="264"/>
    </location>
    <ligand>
        <name>carbamoyl phosphate</name>
        <dbReference type="ChEBI" id="CHEBI:58228"/>
    </ligand>
</feature>
<dbReference type="PRINTS" id="PR00101">
    <property type="entry name" value="ATCASE"/>
</dbReference>
<feature type="binding site" evidence="7">
    <location>
        <position position="263"/>
    </location>
    <ligand>
        <name>carbamoyl phosphate</name>
        <dbReference type="ChEBI" id="CHEBI:58228"/>
    </ligand>
</feature>